<name>A0A0C9UBE1_SPHS4</name>
<dbReference type="SUPFAM" id="SSF52047">
    <property type="entry name" value="RNI-like"/>
    <property type="match status" value="1"/>
</dbReference>
<evidence type="ECO:0000313" key="2">
    <source>
        <dbReference type="Proteomes" id="UP000054279"/>
    </source>
</evidence>
<proteinExistence type="predicted"/>
<dbReference type="Gene3D" id="3.80.10.10">
    <property type="entry name" value="Ribonuclease Inhibitor"/>
    <property type="match status" value="1"/>
</dbReference>
<accession>A0A0C9UBE1</accession>
<dbReference type="AlphaFoldDB" id="A0A0C9UBE1"/>
<dbReference type="HOGENOM" id="CLU_894788_0_0_1"/>
<dbReference type="EMBL" id="KN837913">
    <property type="protein sequence ID" value="KIJ22846.1"/>
    <property type="molecule type" value="Genomic_DNA"/>
</dbReference>
<dbReference type="Proteomes" id="UP000054279">
    <property type="component" value="Unassembled WGS sequence"/>
</dbReference>
<evidence type="ECO:0000313" key="1">
    <source>
        <dbReference type="EMBL" id="KIJ22846.1"/>
    </source>
</evidence>
<protein>
    <recommendedName>
        <fullName evidence="3">F-box domain-containing protein</fullName>
    </recommendedName>
</protein>
<organism evidence="1 2">
    <name type="scientific">Sphaerobolus stellatus (strain SS14)</name>
    <dbReference type="NCBI Taxonomy" id="990650"/>
    <lineage>
        <taxon>Eukaryota</taxon>
        <taxon>Fungi</taxon>
        <taxon>Dikarya</taxon>
        <taxon>Basidiomycota</taxon>
        <taxon>Agaricomycotina</taxon>
        <taxon>Agaricomycetes</taxon>
        <taxon>Phallomycetidae</taxon>
        <taxon>Geastrales</taxon>
        <taxon>Sphaerobolaceae</taxon>
        <taxon>Sphaerobolus</taxon>
    </lineage>
</organism>
<gene>
    <name evidence="1" type="ORF">M422DRAFT_276674</name>
</gene>
<sequence>MGMQRPRKLFDIPLEILELIILDIDIPQDLPLLGNITECQWLLPALDQHSEDVNQLCRFTPNVSSLELDIERPTDKFLDMLRWCNWSQLASVRVSNESVIDSPGLVVLESFFKRHSRITTLALWMVTADGSPSQPWTAEILPNLRKLAINSSHDIRDVIALPLARQLTHVWGVFSDATISHLQEMKSLTHCVAHIDMELCDFLKNVPSDIHKLIMEFTNWEDYFQWIAGLRLLHKCTRLTHLGGINYISPSTVTPLIIHELRQVPQLIQVAALMDDSLIYGSGINLFFTEGANGMTFYPTMDFRLIIHLSL</sequence>
<keyword evidence="2" id="KW-1185">Reference proteome</keyword>
<reference evidence="1 2" key="1">
    <citation type="submission" date="2014-06" db="EMBL/GenBank/DDBJ databases">
        <title>Evolutionary Origins and Diversification of the Mycorrhizal Mutualists.</title>
        <authorList>
            <consortium name="DOE Joint Genome Institute"/>
            <consortium name="Mycorrhizal Genomics Consortium"/>
            <person name="Kohler A."/>
            <person name="Kuo A."/>
            <person name="Nagy L.G."/>
            <person name="Floudas D."/>
            <person name="Copeland A."/>
            <person name="Barry K.W."/>
            <person name="Cichocki N."/>
            <person name="Veneault-Fourrey C."/>
            <person name="LaButti K."/>
            <person name="Lindquist E.A."/>
            <person name="Lipzen A."/>
            <person name="Lundell T."/>
            <person name="Morin E."/>
            <person name="Murat C."/>
            <person name="Riley R."/>
            <person name="Ohm R."/>
            <person name="Sun H."/>
            <person name="Tunlid A."/>
            <person name="Henrissat B."/>
            <person name="Grigoriev I.V."/>
            <person name="Hibbett D.S."/>
            <person name="Martin F."/>
        </authorList>
    </citation>
    <scope>NUCLEOTIDE SEQUENCE [LARGE SCALE GENOMIC DNA]</scope>
    <source>
        <strain evidence="1 2">SS14</strain>
    </source>
</reference>
<dbReference type="InterPro" id="IPR032675">
    <property type="entry name" value="LRR_dom_sf"/>
</dbReference>
<evidence type="ECO:0008006" key="3">
    <source>
        <dbReference type="Google" id="ProtNLM"/>
    </source>
</evidence>